<keyword evidence="5" id="KW-0342">GTP-binding</keyword>
<evidence type="ECO:0000256" key="4">
    <source>
        <dbReference type="ARBA" id="ARBA00022801"/>
    </source>
</evidence>
<sequence length="492" mass="55173">MPLRWAPCCWRCTPALRPSCVLLRALVPRLRVGSDRASDGRRDPALPSMLALATAPRRYEYEPAERAPDKKPKLPMKLRARAESPTLDRAGPAQLRAPFKCSASSRWRGPHLPRRPAARNLSRRQTFPLPAASRQPAHLSRHHRPHFTFPWTRGGSTAELDRVLNPPASRYRIAYAAAAMSKFGAMIMGPAGAGKGSHVKHLARQSTFCAALITHLQLNRRSAFYVNLDPAAETFEHTPDLDIKELISLKDAMEEVNLGPNGGLIYCFEFLMENLDWLTEALDSLTEEYLIIIDMPGQIELYTHIPILPTLMRYLSAPGSLDIRMAAVYLLEATFVVDRAKFFAGTLSAMSAMLMLEVPHINVLSKMDLVKGQVKKKDMKRFLTPDVGLLDDDPADRSRRLAGGAEEDEEDEARRPDERDQIMKGASFRKLNRAVAGLIESFSMVNYLKLDVTDEDSVGAILSYIDDCIQYHEAQEPKDPNDEEEVDDEDDE</sequence>
<comment type="caution">
    <text evidence="8">The sequence shown here is derived from an EMBL/GenBank/DDBJ whole genome shotgun (WGS) entry which is preliminary data.</text>
</comment>
<dbReference type="Gene3D" id="3.40.50.300">
    <property type="entry name" value="P-loop containing nucleotide triphosphate hydrolases"/>
    <property type="match status" value="1"/>
</dbReference>
<evidence type="ECO:0000256" key="1">
    <source>
        <dbReference type="ARBA" id="ARBA00005290"/>
    </source>
</evidence>
<comment type="similarity">
    <text evidence="1">Belongs to the GPN-loop GTPase family.</text>
</comment>
<dbReference type="PANTHER" id="PTHR21231:SF7">
    <property type="entry name" value="GPN-LOOP GTPASE 3"/>
    <property type="match status" value="1"/>
</dbReference>
<dbReference type="InterPro" id="IPR004130">
    <property type="entry name" value="Gpn"/>
</dbReference>
<dbReference type="CDD" id="cd17872">
    <property type="entry name" value="GPN3"/>
    <property type="match status" value="1"/>
</dbReference>
<evidence type="ECO:0000256" key="6">
    <source>
        <dbReference type="SAM" id="MobiDB-lite"/>
    </source>
</evidence>
<evidence type="ECO:0000313" key="9">
    <source>
        <dbReference type="Proteomes" id="UP000245956"/>
    </source>
</evidence>
<feature type="region of interest" description="Disordered" evidence="6">
    <location>
        <begin position="393"/>
        <end position="418"/>
    </location>
</feature>
<feature type="chain" id="PRO_5015732111" description="GPN-loop GTPase 3" evidence="7">
    <location>
        <begin position="16"/>
        <end position="492"/>
    </location>
</feature>
<feature type="compositionally biased region" description="Basic residues" evidence="6">
    <location>
        <begin position="108"/>
        <end position="117"/>
    </location>
</feature>
<keyword evidence="4" id="KW-0378">Hydrolase</keyword>
<dbReference type="GO" id="GO:0003924">
    <property type="term" value="F:GTPase activity"/>
    <property type="evidence" value="ECO:0007669"/>
    <property type="project" value="TreeGrafter"/>
</dbReference>
<dbReference type="AlphaFoldDB" id="A0A2U3EI91"/>
<dbReference type="FunFam" id="3.40.50.300:FF:000552">
    <property type="entry name" value="GPN-loop GTPase 3"/>
    <property type="match status" value="1"/>
</dbReference>
<dbReference type="EMBL" id="LCWV01000003">
    <property type="protein sequence ID" value="PWI74203.1"/>
    <property type="molecule type" value="Genomic_DNA"/>
</dbReference>
<proteinExistence type="inferred from homology"/>
<evidence type="ECO:0000256" key="7">
    <source>
        <dbReference type="SAM" id="SignalP"/>
    </source>
</evidence>
<protein>
    <recommendedName>
        <fullName evidence="2">GPN-loop GTPase 3</fullName>
    </recommendedName>
</protein>
<gene>
    <name evidence="8" type="ORF">PCL_07517</name>
</gene>
<feature type="region of interest" description="Disordered" evidence="6">
    <location>
        <begin position="105"/>
        <end position="152"/>
    </location>
</feature>
<dbReference type="GO" id="GO:0005525">
    <property type="term" value="F:GTP binding"/>
    <property type="evidence" value="ECO:0007669"/>
    <property type="project" value="UniProtKB-KW"/>
</dbReference>
<evidence type="ECO:0000256" key="5">
    <source>
        <dbReference type="ARBA" id="ARBA00023134"/>
    </source>
</evidence>
<feature type="signal peptide" evidence="7">
    <location>
        <begin position="1"/>
        <end position="15"/>
    </location>
</feature>
<evidence type="ECO:0000256" key="2">
    <source>
        <dbReference type="ARBA" id="ARBA00014587"/>
    </source>
</evidence>
<reference evidence="8 9" key="1">
    <citation type="journal article" date="2016" name="Front. Microbiol.">
        <title>Genome and transcriptome sequences reveal the specific parasitism of the nematophagous Purpureocillium lilacinum 36-1.</title>
        <authorList>
            <person name="Xie J."/>
            <person name="Li S."/>
            <person name="Mo C."/>
            <person name="Xiao X."/>
            <person name="Peng D."/>
            <person name="Wang G."/>
            <person name="Xiao Y."/>
        </authorList>
    </citation>
    <scope>NUCLEOTIDE SEQUENCE [LARGE SCALE GENOMIC DNA]</scope>
    <source>
        <strain evidence="8 9">36-1</strain>
    </source>
</reference>
<evidence type="ECO:0000313" key="8">
    <source>
        <dbReference type="EMBL" id="PWI74203.1"/>
    </source>
</evidence>
<organism evidence="8 9">
    <name type="scientific">Purpureocillium lilacinum</name>
    <name type="common">Paecilomyces lilacinus</name>
    <dbReference type="NCBI Taxonomy" id="33203"/>
    <lineage>
        <taxon>Eukaryota</taxon>
        <taxon>Fungi</taxon>
        <taxon>Dikarya</taxon>
        <taxon>Ascomycota</taxon>
        <taxon>Pezizomycotina</taxon>
        <taxon>Sordariomycetes</taxon>
        <taxon>Hypocreomycetidae</taxon>
        <taxon>Hypocreales</taxon>
        <taxon>Ophiocordycipitaceae</taxon>
        <taxon>Purpureocillium</taxon>
    </lineage>
</organism>
<dbReference type="InterPro" id="IPR027417">
    <property type="entry name" value="P-loop_NTPase"/>
</dbReference>
<accession>A0A2U3EI91</accession>
<name>A0A2U3EI91_PURLI</name>
<evidence type="ECO:0000256" key="3">
    <source>
        <dbReference type="ARBA" id="ARBA00022741"/>
    </source>
</evidence>
<keyword evidence="3" id="KW-0547">Nucleotide-binding</keyword>
<keyword evidence="7" id="KW-0732">Signal</keyword>
<dbReference type="PANTHER" id="PTHR21231">
    <property type="entry name" value="XPA-BINDING PROTEIN 1-RELATED"/>
    <property type="match status" value="1"/>
</dbReference>
<dbReference type="InterPro" id="IPR030228">
    <property type="entry name" value="Gpn3"/>
</dbReference>
<dbReference type="Pfam" id="PF03029">
    <property type="entry name" value="ATP_bind_1"/>
    <property type="match status" value="1"/>
</dbReference>
<dbReference type="SUPFAM" id="SSF52540">
    <property type="entry name" value="P-loop containing nucleoside triphosphate hydrolases"/>
    <property type="match status" value="1"/>
</dbReference>
<dbReference type="Proteomes" id="UP000245956">
    <property type="component" value="Unassembled WGS sequence"/>
</dbReference>